<feature type="compositionally biased region" description="Basic and acidic residues" evidence="1">
    <location>
        <begin position="115"/>
        <end position="132"/>
    </location>
</feature>
<proteinExistence type="predicted"/>
<accession>A0A1L3MIR0</accession>
<evidence type="ECO:0000256" key="1">
    <source>
        <dbReference type="SAM" id="MobiDB-lite"/>
    </source>
</evidence>
<feature type="region of interest" description="Disordered" evidence="1">
    <location>
        <begin position="1"/>
        <end position="22"/>
    </location>
</feature>
<gene>
    <name evidence="2" type="ORF">ASJ30_12090</name>
</gene>
<protein>
    <recommendedName>
        <fullName evidence="4">Transglycosylase SLT domain-containing protein</fullName>
    </recommendedName>
</protein>
<dbReference type="EMBL" id="CP013290">
    <property type="protein sequence ID" value="APH02176.1"/>
    <property type="molecule type" value="Genomic_DNA"/>
</dbReference>
<dbReference type="AlphaFoldDB" id="A0A1L3MIR0"/>
<dbReference type="Proteomes" id="UP000182938">
    <property type="component" value="Chromosome"/>
</dbReference>
<sequence>MKSSDYTPRHGAARARSGKGASLRAAIRRPVVGGAIAVAMLGSVGATVALGDPSHDATAAAPAAESSKTIAVSDAMAADTTRLAEDRRATNVSRSASREQDRLATAAAKKKAEAKKAAEAKRKAAAKKEAAERKRKQEKAKPVSEREFTDAEIKQIQADPAPYGKELAAEYGWGDDQWSCLVSLWIGESNWDYSATNSSSGAYGIPQSLPASKMATAGDDWKTNPITQMEWGMDYIKTSYGDPCGAKAFWDSNDPHWY</sequence>
<reference evidence="2 3" key="1">
    <citation type="submission" date="2015-11" db="EMBL/GenBank/DDBJ databases">
        <authorList>
            <person name="Zhang Y."/>
            <person name="Guo Z."/>
        </authorList>
    </citation>
    <scope>NUCLEOTIDE SEQUENCE [LARGE SCALE GENOMIC DNA]</scope>
    <source>
        <strain evidence="2 3">YFY001</strain>
    </source>
</reference>
<evidence type="ECO:0000313" key="2">
    <source>
        <dbReference type="EMBL" id="APH02176.1"/>
    </source>
</evidence>
<name>A0A1L3MIR0_9MICO</name>
<dbReference type="InterPro" id="IPR023346">
    <property type="entry name" value="Lysozyme-like_dom_sf"/>
</dbReference>
<feature type="compositionally biased region" description="Basic and acidic residues" evidence="1">
    <location>
        <begin position="139"/>
        <end position="153"/>
    </location>
</feature>
<dbReference type="SUPFAM" id="SSF53955">
    <property type="entry name" value="Lysozyme-like"/>
    <property type="match status" value="1"/>
</dbReference>
<keyword evidence="3" id="KW-1185">Reference proteome</keyword>
<dbReference type="KEGG" id="jte:ASJ30_12090"/>
<organism evidence="2 3">
    <name type="scientific">Janibacter indicus</name>
    <dbReference type="NCBI Taxonomy" id="857417"/>
    <lineage>
        <taxon>Bacteria</taxon>
        <taxon>Bacillati</taxon>
        <taxon>Actinomycetota</taxon>
        <taxon>Actinomycetes</taxon>
        <taxon>Micrococcales</taxon>
        <taxon>Intrasporangiaceae</taxon>
        <taxon>Janibacter</taxon>
    </lineage>
</organism>
<evidence type="ECO:0000313" key="3">
    <source>
        <dbReference type="Proteomes" id="UP000182938"/>
    </source>
</evidence>
<evidence type="ECO:0008006" key="4">
    <source>
        <dbReference type="Google" id="ProtNLM"/>
    </source>
</evidence>
<dbReference type="RefSeq" id="WP_083546162.1">
    <property type="nucleotide sequence ID" value="NZ_CP013290.1"/>
</dbReference>
<feature type="region of interest" description="Disordered" evidence="1">
    <location>
        <begin position="115"/>
        <end position="155"/>
    </location>
</feature>
<feature type="region of interest" description="Disordered" evidence="1">
    <location>
        <begin position="81"/>
        <end position="102"/>
    </location>
</feature>